<dbReference type="PRINTS" id="PR00304">
    <property type="entry name" value="TCOMPLEXTCP1"/>
</dbReference>
<evidence type="ECO:0000313" key="12">
    <source>
        <dbReference type="Proteomes" id="UP001470230"/>
    </source>
</evidence>
<evidence type="ECO:0000256" key="1">
    <source>
        <dbReference type="ARBA" id="ARBA00004496"/>
    </source>
</evidence>
<gene>
    <name evidence="11" type="ORF">M9Y10_002978</name>
</gene>
<dbReference type="InterPro" id="IPR017998">
    <property type="entry name" value="Chaperone_TCP-1"/>
</dbReference>
<evidence type="ECO:0000256" key="10">
    <source>
        <dbReference type="SAM" id="MobiDB-lite"/>
    </source>
</evidence>
<protein>
    <recommendedName>
        <fullName evidence="3 9">T-complex protein 1 subunit delta</fullName>
    </recommendedName>
</protein>
<dbReference type="SUPFAM" id="SSF52029">
    <property type="entry name" value="GroEL apical domain-like"/>
    <property type="match status" value="1"/>
</dbReference>
<evidence type="ECO:0000256" key="5">
    <source>
        <dbReference type="ARBA" id="ARBA00022741"/>
    </source>
</evidence>
<feature type="region of interest" description="Disordered" evidence="10">
    <location>
        <begin position="1"/>
        <end position="21"/>
    </location>
</feature>
<dbReference type="NCBIfam" id="NF041083">
    <property type="entry name" value="thermosome_beta"/>
    <property type="match status" value="1"/>
</dbReference>
<keyword evidence="4" id="KW-0963">Cytoplasm</keyword>
<dbReference type="PANTHER" id="PTHR11353">
    <property type="entry name" value="CHAPERONIN"/>
    <property type="match status" value="1"/>
</dbReference>
<keyword evidence="5 8" id="KW-0547">Nucleotide-binding</keyword>
<dbReference type="PROSITE" id="PS00750">
    <property type="entry name" value="TCP1_1"/>
    <property type="match status" value="1"/>
</dbReference>
<comment type="similarity">
    <text evidence="2 8">Belongs to the TCP-1 chaperonin family.</text>
</comment>
<dbReference type="Gene3D" id="1.10.560.10">
    <property type="entry name" value="GroEL-like equatorial domain"/>
    <property type="match status" value="1"/>
</dbReference>
<accession>A0ABR2LC14</accession>
<dbReference type="SUPFAM" id="SSF48592">
    <property type="entry name" value="GroEL equatorial domain-like"/>
    <property type="match status" value="1"/>
</dbReference>
<dbReference type="Proteomes" id="UP001470230">
    <property type="component" value="Unassembled WGS sequence"/>
</dbReference>
<proteinExistence type="inferred from homology"/>
<dbReference type="InterPro" id="IPR027410">
    <property type="entry name" value="TCP-1-like_intermed_sf"/>
</dbReference>
<evidence type="ECO:0000256" key="6">
    <source>
        <dbReference type="ARBA" id="ARBA00022840"/>
    </source>
</evidence>
<dbReference type="InterPro" id="IPR027413">
    <property type="entry name" value="GROEL-like_equatorial_sf"/>
</dbReference>
<dbReference type="EMBL" id="JAPFFF010000001">
    <property type="protein sequence ID" value="KAK8900648.1"/>
    <property type="molecule type" value="Genomic_DNA"/>
</dbReference>
<dbReference type="InterPro" id="IPR027409">
    <property type="entry name" value="GroEL-like_apical_dom_sf"/>
</dbReference>
<comment type="subcellular location">
    <subcellularLocation>
        <location evidence="1">Cytoplasm</location>
    </subcellularLocation>
</comment>
<comment type="caution">
    <text evidence="11">The sequence shown here is derived from an EMBL/GenBank/DDBJ whole genome shotgun (WGS) entry which is preliminary data.</text>
</comment>
<reference evidence="11 12" key="1">
    <citation type="submission" date="2024-04" db="EMBL/GenBank/DDBJ databases">
        <title>Tritrichomonas musculus Genome.</title>
        <authorList>
            <person name="Alves-Ferreira E."/>
            <person name="Grigg M."/>
            <person name="Lorenzi H."/>
            <person name="Galac M."/>
        </authorList>
    </citation>
    <scope>NUCLEOTIDE SEQUENCE [LARGE SCALE GENOMIC DNA]</scope>
    <source>
        <strain evidence="11 12">EAF2021</strain>
    </source>
</reference>
<dbReference type="Gene3D" id="3.50.7.10">
    <property type="entry name" value="GroEL"/>
    <property type="match status" value="1"/>
</dbReference>
<dbReference type="SUPFAM" id="SSF54849">
    <property type="entry name" value="GroEL-intermediate domain like"/>
    <property type="match status" value="1"/>
</dbReference>
<evidence type="ECO:0000256" key="7">
    <source>
        <dbReference type="ARBA" id="ARBA00023186"/>
    </source>
</evidence>
<dbReference type="Pfam" id="PF00118">
    <property type="entry name" value="Cpn60_TCP1"/>
    <property type="match status" value="1"/>
</dbReference>
<evidence type="ECO:0000256" key="9">
    <source>
        <dbReference type="RuleBase" id="RU004192"/>
    </source>
</evidence>
<dbReference type="InterPro" id="IPR002423">
    <property type="entry name" value="Cpn60/GroEL/TCP-1"/>
</dbReference>
<dbReference type="NCBIfam" id="NF041082">
    <property type="entry name" value="thermosome_alpha"/>
    <property type="match status" value="1"/>
</dbReference>
<organism evidence="11 12">
    <name type="scientific">Tritrichomonas musculus</name>
    <dbReference type="NCBI Taxonomy" id="1915356"/>
    <lineage>
        <taxon>Eukaryota</taxon>
        <taxon>Metamonada</taxon>
        <taxon>Parabasalia</taxon>
        <taxon>Tritrichomonadida</taxon>
        <taxon>Tritrichomonadidae</taxon>
        <taxon>Tritrichomonas</taxon>
    </lineage>
</organism>
<evidence type="ECO:0000256" key="2">
    <source>
        <dbReference type="ARBA" id="ARBA00008020"/>
    </source>
</evidence>
<dbReference type="Gene3D" id="3.30.260.10">
    <property type="entry name" value="TCP-1-like chaperonin intermediate domain"/>
    <property type="match status" value="1"/>
</dbReference>
<dbReference type="NCBIfam" id="TIGR02342">
    <property type="entry name" value="chap_CCT_delta"/>
    <property type="match status" value="1"/>
</dbReference>
<dbReference type="InterPro" id="IPR002194">
    <property type="entry name" value="Chaperonin_TCP-1_CS"/>
</dbReference>
<evidence type="ECO:0000256" key="8">
    <source>
        <dbReference type="RuleBase" id="RU004187"/>
    </source>
</evidence>
<dbReference type="InterPro" id="IPR053374">
    <property type="entry name" value="TCP-1_chaperonin"/>
</dbReference>
<dbReference type="PROSITE" id="PS00995">
    <property type="entry name" value="TCP1_3"/>
    <property type="match status" value="1"/>
</dbReference>
<evidence type="ECO:0000256" key="4">
    <source>
        <dbReference type="ARBA" id="ARBA00022490"/>
    </source>
</evidence>
<keyword evidence="6 8" id="KW-0067">ATP-binding</keyword>
<evidence type="ECO:0000256" key="3">
    <source>
        <dbReference type="ARBA" id="ARBA00016107"/>
    </source>
</evidence>
<dbReference type="CDD" id="cd03338">
    <property type="entry name" value="TCP1_delta"/>
    <property type="match status" value="1"/>
</dbReference>
<dbReference type="InterPro" id="IPR054827">
    <property type="entry name" value="thermosome_alpha"/>
</dbReference>
<evidence type="ECO:0000313" key="11">
    <source>
        <dbReference type="EMBL" id="KAK8900648.1"/>
    </source>
</evidence>
<keyword evidence="7 8" id="KW-0143">Chaperone</keyword>
<sequence length="541" mass="58006">MSNPAPASSSSPIASAVNPPVFQGTEHPTDVRMSCILAAKSVADAVRSSLGPRGMDKLIQLKDGTVIITNDGATILKHMGATHPASKLMVSMSQAQDVAAGDGTTSVVIFAGAFLAACKTLLERKLHPSLISDALKVVGDESIKILETMKIPFKSEKDFTPEERNILINSAATSLSSKIAAQWSDILAPLAVDAVLRVADGRNVDITDVRVVQKVGGVLEDSELIEGIVFEHRLLRAAQTPRVINDAKIALIQFQLSPPKTDMDSQVILTDYDQMDRVQREQRKYILHLVQSIAKTGANVVLLQKSILRDAISDLALTFLQKKGILVVKDIERTDVDFVCRTLGCKPIASIEGLSADKLGFAGVVEEKQTPGGAIVKITGLKTHSKTVSILLRGSNELIIGEAERSLHDALCVIRSLVYERALLPGGGAPEVELAVGLAKKAMEIGGEIGHCVSTFSDCLDIVPYTLAENAGLSPLEVVTQLRKAHSDGQKNQGVSIVANGPHDMVQEEVLQPYLVTKSAVQFAVETVRMIMKVDDILATR</sequence>
<keyword evidence="12" id="KW-1185">Reference proteome</keyword>
<name>A0ABR2LC14_9EUKA</name>
<dbReference type="InterPro" id="IPR012717">
    <property type="entry name" value="Chap_CCT_delta"/>
</dbReference>